<dbReference type="Gene3D" id="3.40.50.300">
    <property type="entry name" value="P-loop containing nucleotide triphosphate hydrolases"/>
    <property type="match status" value="1"/>
</dbReference>
<accession>A0A7C3KFB1</accession>
<comment type="similarity">
    <text evidence="1">Belongs to the CbxX/CfxQ family.</text>
</comment>
<dbReference type="InterPro" id="IPR003593">
    <property type="entry name" value="AAA+_ATPase"/>
</dbReference>
<dbReference type="GO" id="GO:0005524">
    <property type="term" value="F:ATP binding"/>
    <property type="evidence" value="ECO:0007669"/>
    <property type="project" value="UniProtKB-KW"/>
</dbReference>
<evidence type="ECO:0000256" key="4">
    <source>
        <dbReference type="SAM" id="MobiDB-lite"/>
    </source>
</evidence>
<dbReference type="SUPFAM" id="SSF52540">
    <property type="entry name" value="P-loop containing nucleoside triphosphate hydrolases"/>
    <property type="match status" value="1"/>
</dbReference>
<dbReference type="SMART" id="SM00382">
    <property type="entry name" value="AAA"/>
    <property type="match status" value="1"/>
</dbReference>
<dbReference type="GO" id="GO:0016887">
    <property type="term" value="F:ATP hydrolysis activity"/>
    <property type="evidence" value="ECO:0007669"/>
    <property type="project" value="InterPro"/>
</dbReference>
<feature type="domain" description="AAA+ ATPase" evidence="5">
    <location>
        <begin position="88"/>
        <end position="227"/>
    </location>
</feature>
<dbReference type="AlphaFoldDB" id="A0A7C3KFB1"/>
<keyword evidence="2" id="KW-0547">Nucleotide-binding</keyword>
<proteinExistence type="inferred from homology"/>
<evidence type="ECO:0000256" key="3">
    <source>
        <dbReference type="ARBA" id="ARBA00022840"/>
    </source>
</evidence>
<dbReference type="PANTHER" id="PTHR43392:SF2">
    <property type="entry name" value="AAA-TYPE ATPASE FAMILY PROTEIN _ ANKYRIN REPEAT FAMILY PROTEIN"/>
    <property type="match status" value="1"/>
</dbReference>
<gene>
    <name evidence="6" type="ORF">ENR64_12905</name>
</gene>
<dbReference type="InterPro" id="IPR000641">
    <property type="entry name" value="CbxX/CfxQ"/>
</dbReference>
<dbReference type="PANTHER" id="PTHR43392">
    <property type="entry name" value="AAA-TYPE ATPASE FAMILY PROTEIN / ANKYRIN REPEAT FAMILY PROTEIN"/>
    <property type="match status" value="1"/>
</dbReference>
<dbReference type="InterPro" id="IPR050773">
    <property type="entry name" value="CbxX/CfxQ_RuBisCO_ESX"/>
</dbReference>
<organism evidence="6">
    <name type="scientific">Oscillatoriales cyanobacterium SpSt-418</name>
    <dbReference type="NCBI Taxonomy" id="2282169"/>
    <lineage>
        <taxon>Bacteria</taxon>
        <taxon>Bacillati</taxon>
        <taxon>Cyanobacteriota</taxon>
        <taxon>Cyanophyceae</taxon>
        <taxon>Oscillatoriophycideae</taxon>
        <taxon>Oscillatoriales</taxon>
    </lineage>
</organism>
<evidence type="ECO:0000256" key="1">
    <source>
        <dbReference type="ARBA" id="ARBA00010378"/>
    </source>
</evidence>
<dbReference type="InterPro" id="IPR041627">
    <property type="entry name" value="AAA_lid_6"/>
</dbReference>
<keyword evidence="3" id="KW-0067">ATP-binding</keyword>
<dbReference type="EMBL" id="DSRU01000185">
    <property type="protein sequence ID" value="HFM98628.1"/>
    <property type="molecule type" value="Genomic_DNA"/>
</dbReference>
<feature type="region of interest" description="Disordered" evidence="4">
    <location>
        <begin position="17"/>
        <end position="44"/>
    </location>
</feature>
<dbReference type="InterPro" id="IPR027417">
    <property type="entry name" value="P-loop_NTPase"/>
</dbReference>
<dbReference type="Gene3D" id="1.10.8.60">
    <property type="match status" value="1"/>
</dbReference>
<reference evidence="6" key="1">
    <citation type="journal article" date="2020" name="mSystems">
        <title>Genome- and Community-Level Interaction Insights into Carbon Utilization and Element Cycling Functions of Hydrothermarchaeota in Hydrothermal Sediment.</title>
        <authorList>
            <person name="Zhou Z."/>
            <person name="Liu Y."/>
            <person name="Xu W."/>
            <person name="Pan J."/>
            <person name="Luo Z.H."/>
            <person name="Li M."/>
        </authorList>
    </citation>
    <scope>NUCLEOTIDE SEQUENCE [LARGE SCALE GENOMIC DNA]</scope>
    <source>
        <strain evidence="6">SpSt-418</strain>
    </source>
</reference>
<feature type="compositionally biased region" description="Basic and acidic residues" evidence="4">
    <location>
        <begin position="21"/>
        <end position="37"/>
    </location>
</feature>
<dbReference type="FunFam" id="3.40.50.300:FF:000216">
    <property type="entry name" value="Type VII secretion ATPase EccA"/>
    <property type="match status" value="1"/>
</dbReference>
<name>A0A7C3KFB1_9CYAN</name>
<dbReference type="CDD" id="cd00009">
    <property type="entry name" value="AAA"/>
    <property type="match status" value="1"/>
</dbReference>
<dbReference type="Pfam" id="PF00004">
    <property type="entry name" value="AAA"/>
    <property type="match status" value="1"/>
</dbReference>
<dbReference type="InterPro" id="IPR003959">
    <property type="entry name" value="ATPase_AAA_core"/>
</dbReference>
<dbReference type="PRINTS" id="PR00819">
    <property type="entry name" value="CBXCFQXSUPER"/>
</dbReference>
<dbReference type="Pfam" id="PF17866">
    <property type="entry name" value="AAA_lid_6"/>
    <property type="match status" value="1"/>
</dbReference>
<evidence type="ECO:0000313" key="6">
    <source>
        <dbReference type="EMBL" id="HFM98628.1"/>
    </source>
</evidence>
<protein>
    <submittedName>
        <fullName evidence="6">AAA family ATPase</fullName>
    </submittedName>
</protein>
<sequence length="325" mass="36273">MSDLDALSQIWRELHNSTSAEAKKAETSNADNNKKTTEPPAEDSLEKVLEELHELVGLENIKTEVQTLTNFLKVQKVRIERGLATTNVSLHCVFCGSPGTGKTTVARLMGRILKALSFLEKGHLVETDRAGMVASHIGGTAEKVSKLVDSSLDGVLFVDEAYALKGNTSSQDFGQEAIDTLLKRMEDYRDRLVVVVAGYTEPMSIFITANPGLKSRFNRYFYFEDYTPDELVAIFNRFCKSSNFQLTNEATDKLKNLFSKLYEDRDQTFGNARLARNLFEKTIEQQANRLAVISNNLTDEVLTTILPEDIPEVLPEPPKSLAIEA</sequence>
<evidence type="ECO:0000256" key="2">
    <source>
        <dbReference type="ARBA" id="ARBA00022741"/>
    </source>
</evidence>
<comment type="caution">
    <text evidence="6">The sequence shown here is derived from an EMBL/GenBank/DDBJ whole genome shotgun (WGS) entry which is preliminary data.</text>
</comment>
<evidence type="ECO:0000259" key="5">
    <source>
        <dbReference type="SMART" id="SM00382"/>
    </source>
</evidence>